<dbReference type="SUPFAM" id="SSF49854">
    <property type="entry name" value="Spermadhesin, CUB domain"/>
    <property type="match status" value="1"/>
</dbReference>
<feature type="domain" description="CUB" evidence="5">
    <location>
        <begin position="42"/>
        <end position="154"/>
    </location>
</feature>
<dbReference type="AlphaFoldDB" id="A0A7M7PKH6"/>
<keyword evidence="7" id="KW-1185">Reference proteome</keyword>
<dbReference type="Pfam" id="PF00057">
    <property type="entry name" value="Ldl_recept_a"/>
    <property type="match status" value="1"/>
</dbReference>
<dbReference type="SMART" id="SM00042">
    <property type="entry name" value="CUB"/>
    <property type="match status" value="1"/>
</dbReference>
<dbReference type="FunFam" id="4.10.400.10:FF:000065">
    <property type="entry name" value="Transmembrane protease serine 7"/>
    <property type="match status" value="1"/>
</dbReference>
<evidence type="ECO:0000259" key="5">
    <source>
        <dbReference type="PROSITE" id="PS01180"/>
    </source>
</evidence>
<dbReference type="SUPFAM" id="SSF57424">
    <property type="entry name" value="LDL receptor-like module"/>
    <property type="match status" value="1"/>
</dbReference>
<organism evidence="6 7">
    <name type="scientific">Strongylocentrotus purpuratus</name>
    <name type="common">Purple sea urchin</name>
    <dbReference type="NCBI Taxonomy" id="7668"/>
    <lineage>
        <taxon>Eukaryota</taxon>
        <taxon>Metazoa</taxon>
        <taxon>Echinodermata</taxon>
        <taxon>Eleutherozoa</taxon>
        <taxon>Echinozoa</taxon>
        <taxon>Echinoidea</taxon>
        <taxon>Euechinoidea</taxon>
        <taxon>Echinacea</taxon>
        <taxon>Camarodonta</taxon>
        <taxon>Echinidea</taxon>
        <taxon>Strongylocentrotidae</taxon>
        <taxon>Strongylocentrotus</taxon>
    </lineage>
</organism>
<sequence length="196" mass="21735">MTSVRGPYPYSSILNTGDRDWSLDGPGKSVQLTALQAYTSITAIELEWNETTVISSPGYPSYNDSNLDLTWVLTAPEGHMLQIQILDLALETDYDYLYIGYGPGPNEPGSWELQKLTGYNYSSEPVTPGQSMWIRFTTDVSRGDIGFSLRVTAILNPECSSGQMQCSSGLCINESARCDGNNDCLDFSDEEYCRKF</sequence>
<dbReference type="InParanoid" id="A0A7M7PKH6"/>
<reference evidence="6" key="2">
    <citation type="submission" date="2021-01" db="UniProtKB">
        <authorList>
            <consortium name="EnsemblMetazoa"/>
        </authorList>
    </citation>
    <scope>IDENTIFICATION</scope>
</reference>
<dbReference type="InterPro" id="IPR002172">
    <property type="entry name" value="LDrepeatLR_classA_rpt"/>
</dbReference>
<dbReference type="Gene3D" id="4.10.400.10">
    <property type="entry name" value="Low-density Lipoprotein Receptor"/>
    <property type="match status" value="1"/>
</dbReference>
<dbReference type="GeneID" id="115928533"/>
<evidence type="ECO:0000313" key="6">
    <source>
        <dbReference type="EnsemblMetazoa" id="XP_030851688"/>
    </source>
</evidence>
<dbReference type="PROSITE" id="PS01180">
    <property type="entry name" value="CUB"/>
    <property type="match status" value="1"/>
</dbReference>
<dbReference type="Proteomes" id="UP000007110">
    <property type="component" value="Unassembled WGS sequence"/>
</dbReference>
<evidence type="ECO:0000256" key="3">
    <source>
        <dbReference type="PROSITE-ProRule" id="PRU00059"/>
    </source>
</evidence>
<dbReference type="InterPro" id="IPR023415">
    <property type="entry name" value="LDLR_class-A_CS"/>
</dbReference>
<dbReference type="CDD" id="cd00041">
    <property type="entry name" value="CUB"/>
    <property type="match status" value="1"/>
</dbReference>
<keyword evidence="1 4" id="KW-1015">Disulfide bond</keyword>
<dbReference type="EnsemblMetazoa" id="XM_030995828">
    <property type="protein sequence ID" value="XP_030851688"/>
    <property type="gene ID" value="LOC115928533"/>
</dbReference>
<feature type="disulfide bond" evidence="4">
    <location>
        <begin position="166"/>
        <end position="184"/>
    </location>
</feature>
<dbReference type="OrthoDB" id="19606at2759"/>
<proteinExistence type="predicted"/>
<protein>
    <recommendedName>
        <fullName evidence="5">CUB domain-containing protein</fullName>
    </recommendedName>
</protein>
<dbReference type="PROSITE" id="PS50068">
    <property type="entry name" value="LDLRA_2"/>
    <property type="match status" value="1"/>
</dbReference>
<dbReference type="RefSeq" id="XP_030851688.1">
    <property type="nucleotide sequence ID" value="XM_030995828.1"/>
</dbReference>
<dbReference type="InterPro" id="IPR035914">
    <property type="entry name" value="Sperma_CUB_dom_sf"/>
</dbReference>
<dbReference type="Gene3D" id="2.60.120.290">
    <property type="entry name" value="Spermadhesin, CUB domain"/>
    <property type="match status" value="1"/>
</dbReference>
<dbReference type="PANTHER" id="PTHR24252">
    <property type="entry name" value="ACROSIN-RELATED"/>
    <property type="match status" value="1"/>
</dbReference>
<evidence type="ECO:0000256" key="4">
    <source>
        <dbReference type="PROSITE-ProRule" id="PRU00124"/>
    </source>
</evidence>
<name>A0A7M7PKH6_STRPU</name>
<dbReference type="PANTHER" id="PTHR24252:SF7">
    <property type="entry name" value="HYALIN"/>
    <property type="match status" value="1"/>
</dbReference>
<keyword evidence="2" id="KW-0325">Glycoprotein</keyword>
<evidence type="ECO:0000256" key="1">
    <source>
        <dbReference type="ARBA" id="ARBA00023157"/>
    </source>
</evidence>
<dbReference type="InterPro" id="IPR000859">
    <property type="entry name" value="CUB_dom"/>
</dbReference>
<dbReference type="KEGG" id="spu:115928533"/>
<dbReference type="CDD" id="cd00112">
    <property type="entry name" value="LDLa"/>
    <property type="match status" value="1"/>
</dbReference>
<comment type="caution">
    <text evidence="3">Lacks conserved residue(s) required for the propagation of feature annotation.</text>
</comment>
<dbReference type="InterPro" id="IPR036055">
    <property type="entry name" value="LDL_receptor-like_sf"/>
</dbReference>
<reference evidence="7" key="1">
    <citation type="submission" date="2015-02" db="EMBL/GenBank/DDBJ databases">
        <title>Genome sequencing for Strongylocentrotus purpuratus.</title>
        <authorList>
            <person name="Murali S."/>
            <person name="Liu Y."/>
            <person name="Vee V."/>
            <person name="English A."/>
            <person name="Wang M."/>
            <person name="Skinner E."/>
            <person name="Han Y."/>
            <person name="Muzny D.M."/>
            <person name="Worley K.C."/>
            <person name="Gibbs R.A."/>
        </authorList>
    </citation>
    <scope>NUCLEOTIDE SEQUENCE</scope>
</reference>
<evidence type="ECO:0000256" key="2">
    <source>
        <dbReference type="ARBA" id="ARBA00023180"/>
    </source>
</evidence>
<dbReference type="Pfam" id="PF00431">
    <property type="entry name" value="CUB"/>
    <property type="match status" value="1"/>
</dbReference>
<feature type="disulfide bond" evidence="4">
    <location>
        <begin position="178"/>
        <end position="193"/>
    </location>
</feature>
<evidence type="ECO:0000313" key="7">
    <source>
        <dbReference type="Proteomes" id="UP000007110"/>
    </source>
</evidence>
<dbReference type="PROSITE" id="PS01209">
    <property type="entry name" value="LDLRA_1"/>
    <property type="match status" value="1"/>
</dbReference>
<feature type="disulfide bond" evidence="4">
    <location>
        <begin position="159"/>
        <end position="171"/>
    </location>
</feature>
<accession>A0A7M7PKH6</accession>
<dbReference type="SMART" id="SM00192">
    <property type="entry name" value="LDLa"/>
    <property type="match status" value="1"/>
</dbReference>
<dbReference type="OMA" id="INESARC"/>